<gene>
    <name evidence="16" type="primary">ddl</name>
    <name evidence="19" type="ORF">JM946_07745</name>
</gene>
<evidence type="ECO:0000256" key="9">
    <source>
        <dbReference type="ARBA" id="ARBA00022840"/>
    </source>
</evidence>
<evidence type="ECO:0000256" key="10">
    <source>
        <dbReference type="ARBA" id="ARBA00022842"/>
    </source>
</evidence>
<evidence type="ECO:0000256" key="13">
    <source>
        <dbReference type="ARBA" id="ARBA00023211"/>
    </source>
</evidence>
<proteinExistence type="inferred from homology"/>
<evidence type="ECO:0000256" key="12">
    <source>
        <dbReference type="ARBA" id="ARBA00022984"/>
    </source>
</evidence>
<evidence type="ECO:0000259" key="18">
    <source>
        <dbReference type="PROSITE" id="PS50975"/>
    </source>
</evidence>
<comment type="cofactor">
    <cofactor evidence="2">
        <name>Mg(2+)</name>
        <dbReference type="ChEBI" id="CHEBI:18420"/>
    </cofactor>
</comment>
<keyword evidence="12 16" id="KW-0573">Peptidoglycan synthesis</keyword>
<dbReference type="Gene3D" id="3.30.1490.20">
    <property type="entry name" value="ATP-grasp fold, A domain"/>
    <property type="match status" value="1"/>
</dbReference>
<dbReference type="Pfam" id="PF01820">
    <property type="entry name" value="Dala_Dala_lig_N"/>
    <property type="match status" value="1"/>
</dbReference>
<evidence type="ECO:0000256" key="2">
    <source>
        <dbReference type="ARBA" id="ARBA00001946"/>
    </source>
</evidence>
<evidence type="ECO:0000256" key="8">
    <source>
        <dbReference type="ARBA" id="ARBA00022741"/>
    </source>
</evidence>
<accession>A0ABS1WUI0</accession>
<dbReference type="SUPFAM" id="SSF56059">
    <property type="entry name" value="Glutathione synthetase ATP-binding domain-like"/>
    <property type="match status" value="1"/>
</dbReference>
<dbReference type="NCBIfam" id="TIGR01205">
    <property type="entry name" value="D_ala_D_alaTIGR"/>
    <property type="match status" value="1"/>
</dbReference>
<dbReference type="InterPro" id="IPR011095">
    <property type="entry name" value="Dala_Dala_lig_C"/>
</dbReference>
<dbReference type="HAMAP" id="MF_00047">
    <property type="entry name" value="Dala_Dala_lig"/>
    <property type="match status" value="1"/>
</dbReference>
<dbReference type="InterPro" id="IPR013815">
    <property type="entry name" value="ATP_grasp_subdomain_1"/>
</dbReference>
<keyword evidence="9 17" id="KW-0067">ATP-binding</keyword>
<dbReference type="EMBL" id="JAEVLS010000002">
    <property type="protein sequence ID" value="MBM0104634.1"/>
    <property type="molecule type" value="Genomic_DNA"/>
</dbReference>
<comment type="caution">
    <text evidence="19">The sequence shown here is derived from an EMBL/GenBank/DDBJ whole genome shotgun (WGS) entry which is preliminary data.</text>
</comment>
<comment type="cofactor">
    <cofactor evidence="1">
        <name>Mn(2+)</name>
        <dbReference type="ChEBI" id="CHEBI:29035"/>
    </cofactor>
</comment>
<dbReference type="PROSITE" id="PS00843">
    <property type="entry name" value="DALA_DALA_LIGASE_1"/>
    <property type="match status" value="1"/>
</dbReference>
<dbReference type="InterPro" id="IPR000291">
    <property type="entry name" value="D-Ala_lig_Van_CS"/>
</dbReference>
<name>A0ABS1WUI0_9GAMM</name>
<evidence type="ECO:0000256" key="1">
    <source>
        <dbReference type="ARBA" id="ARBA00001936"/>
    </source>
</evidence>
<keyword evidence="20" id="KW-1185">Reference proteome</keyword>
<comment type="catalytic activity">
    <reaction evidence="15 16">
        <text>2 D-alanine + ATP = D-alanyl-D-alanine + ADP + phosphate + H(+)</text>
        <dbReference type="Rhea" id="RHEA:11224"/>
        <dbReference type="ChEBI" id="CHEBI:15378"/>
        <dbReference type="ChEBI" id="CHEBI:30616"/>
        <dbReference type="ChEBI" id="CHEBI:43474"/>
        <dbReference type="ChEBI" id="CHEBI:57416"/>
        <dbReference type="ChEBI" id="CHEBI:57822"/>
        <dbReference type="ChEBI" id="CHEBI:456216"/>
        <dbReference type="EC" id="6.3.2.4"/>
    </reaction>
</comment>
<comment type="similarity">
    <text evidence="5 16">Belongs to the D-alanine--D-alanine ligase family.</text>
</comment>
<keyword evidence="10" id="KW-0460">Magnesium</keyword>
<evidence type="ECO:0000256" key="3">
    <source>
        <dbReference type="ARBA" id="ARBA00003921"/>
    </source>
</evidence>
<dbReference type="Proteomes" id="UP000661077">
    <property type="component" value="Unassembled WGS sequence"/>
</dbReference>
<dbReference type="Pfam" id="PF07478">
    <property type="entry name" value="Dala_Dala_lig_C"/>
    <property type="match status" value="1"/>
</dbReference>
<dbReference type="GO" id="GO:0016874">
    <property type="term" value="F:ligase activity"/>
    <property type="evidence" value="ECO:0007669"/>
    <property type="project" value="UniProtKB-KW"/>
</dbReference>
<dbReference type="PANTHER" id="PTHR23132:SF25">
    <property type="entry name" value="D-ALANINE--D-ALANINE LIGASE A"/>
    <property type="match status" value="1"/>
</dbReference>
<keyword evidence="11 16" id="KW-0133">Cell shape</keyword>
<dbReference type="Gene3D" id="3.40.50.20">
    <property type="match status" value="1"/>
</dbReference>
<keyword evidence="14 16" id="KW-0961">Cell wall biogenesis/degradation</keyword>
<protein>
    <recommendedName>
        <fullName evidence="16">D-alanine--D-alanine ligase</fullName>
        <ecNumber evidence="16">6.3.2.4</ecNumber>
    </recommendedName>
    <alternativeName>
        <fullName evidence="16">D-Ala-D-Ala ligase</fullName>
    </alternativeName>
    <alternativeName>
        <fullName evidence="16">D-alanylalanine synthetase</fullName>
    </alternativeName>
</protein>
<dbReference type="InterPro" id="IPR016185">
    <property type="entry name" value="PreATP-grasp_dom_sf"/>
</dbReference>
<evidence type="ECO:0000256" key="5">
    <source>
        <dbReference type="ARBA" id="ARBA00010871"/>
    </source>
</evidence>
<sequence length="370" mass="40029">MAQSGKIRVGILFGGQSTEHEISILSARNVLAALDRTRFEPLLIGIDKAGRWLLQDEQKLLACAADPRRVALGAGRPLDMPATLASADPDSNLSHRIDVIFPVLHGTFGEDGALQGLLEIAGIPYVGAGVLGSGIGMDKDVMKRLLRDAGIPVANFRTVRRPQFDADPRRVCEELATLGFPMFTKPANAGSSVGIRKVAQPTALAEAIRFAFEFDTKVIVEAAVSAREIELAVLGGNPATVTVAGEIVVDHPDGFYSYDAKYVDEHGARLDLPARISPDQQWEAQALALRTFEVLECDGMARVDLFLTSDGKLLVNEINTLPGFTAVSMYPKLWSLSGVPPTELITRLIELALQRSRARAGLRRSVPRTR</sequence>
<dbReference type="InterPro" id="IPR005905">
    <property type="entry name" value="D_ala_D_ala"/>
</dbReference>
<evidence type="ECO:0000256" key="15">
    <source>
        <dbReference type="ARBA" id="ARBA00047614"/>
    </source>
</evidence>
<dbReference type="InterPro" id="IPR011761">
    <property type="entry name" value="ATP-grasp"/>
</dbReference>
<dbReference type="EC" id="6.3.2.4" evidence="16"/>
<evidence type="ECO:0000256" key="16">
    <source>
        <dbReference type="HAMAP-Rule" id="MF_00047"/>
    </source>
</evidence>
<dbReference type="SUPFAM" id="SSF52440">
    <property type="entry name" value="PreATP-grasp domain"/>
    <property type="match status" value="1"/>
</dbReference>
<dbReference type="Gene3D" id="3.30.470.20">
    <property type="entry name" value="ATP-grasp fold, B domain"/>
    <property type="match status" value="1"/>
</dbReference>
<evidence type="ECO:0000313" key="19">
    <source>
        <dbReference type="EMBL" id="MBM0104634.1"/>
    </source>
</evidence>
<dbReference type="PANTHER" id="PTHR23132">
    <property type="entry name" value="D-ALANINE--D-ALANINE LIGASE"/>
    <property type="match status" value="1"/>
</dbReference>
<evidence type="ECO:0000256" key="11">
    <source>
        <dbReference type="ARBA" id="ARBA00022960"/>
    </source>
</evidence>
<keyword evidence="6 16" id="KW-0436">Ligase</keyword>
<keyword evidence="16" id="KW-0963">Cytoplasm</keyword>
<keyword evidence="13" id="KW-0464">Manganese</keyword>
<reference evidence="19 20" key="1">
    <citation type="journal article" date="2021" name="Int. J. Syst. Evol. Microbiol.">
        <title>Steroidobacter gossypii sp. nov., isolated from soil of cotton cropping field.</title>
        <authorList>
            <person name="Huang R."/>
            <person name="Yang S."/>
            <person name="Zhen C."/>
            <person name="Liu W."/>
        </authorList>
    </citation>
    <scope>NUCLEOTIDE SEQUENCE [LARGE SCALE GENOMIC DNA]</scope>
    <source>
        <strain evidence="19 20">S1-65</strain>
    </source>
</reference>
<comment type="pathway">
    <text evidence="4 16">Cell wall biogenesis; peptidoglycan biosynthesis.</text>
</comment>
<comment type="function">
    <text evidence="3 16">Cell wall formation.</text>
</comment>
<organism evidence="19 20">
    <name type="scientific">Steroidobacter gossypii</name>
    <dbReference type="NCBI Taxonomy" id="2805490"/>
    <lineage>
        <taxon>Bacteria</taxon>
        <taxon>Pseudomonadati</taxon>
        <taxon>Pseudomonadota</taxon>
        <taxon>Gammaproteobacteria</taxon>
        <taxon>Steroidobacterales</taxon>
        <taxon>Steroidobacteraceae</taxon>
        <taxon>Steroidobacter</taxon>
    </lineage>
</organism>
<evidence type="ECO:0000256" key="7">
    <source>
        <dbReference type="ARBA" id="ARBA00022723"/>
    </source>
</evidence>
<dbReference type="PIRSF" id="PIRSF039102">
    <property type="entry name" value="Ddl/VanB"/>
    <property type="match status" value="1"/>
</dbReference>
<keyword evidence="8 17" id="KW-0547">Nucleotide-binding</keyword>
<feature type="domain" description="ATP-grasp" evidence="18">
    <location>
        <begin position="143"/>
        <end position="350"/>
    </location>
</feature>
<dbReference type="PROSITE" id="PS50975">
    <property type="entry name" value="ATP_GRASP"/>
    <property type="match status" value="1"/>
</dbReference>
<evidence type="ECO:0000313" key="20">
    <source>
        <dbReference type="Proteomes" id="UP000661077"/>
    </source>
</evidence>
<evidence type="ECO:0000256" key="14">
    <source>
        <dbReference type="ARBA" id="ARBA00023316"/>
    </source>
</evidence>
<evidence type="ECO:0000256" key="17">
    <source>
        <dbReference type="PROSITE-ProRule" id="PRU00409"/>
    </source>
</evidence>
<dbReference type="RefSeq" id="WP_203166630.1">
    <property type="nucleotide sequence ID" value="NZ_JAEVLS010000002.1"/>
</dbReference>
<comment type="subcellular location">
    <subcellularLocation>
        <location evidence="16">Cytoplasm</location>
    </subcellularLocation>
</comment>
<dbReference type="InterPro" id="IPR011127">
    <property type="entry name" value="Dala_Dala_lig_N"/>
</dbReference>
<dbReference type="PROSITE" id="PS00844">
    <property type="entry name" value="DALA_DALA_LIGASE_2"/>
    <property type="match status" value="1"/>
</dbReference>
<evidence type="ECO:0000256" key="4">
    <source>
        <dbReference type="ARBA" id="ARBA00004752"/>
    </source>
</evidence>
<keyword evidence="7" id="KW-0479">Metal-binding</keyword>
<dbReference type="NCBIfam" id="NF002528">
    <property type="entry name" value="PRK01966.1-4"/>
    <property type="match status" value="1"/>
</dbReference>
<evidence type="ECO:0000256" key="6">
    <source>
        <dbReference type="ARBA" id="ARBA00022598"/>
    </source>
</evidence>